<accession>A0A3M3JRR4</accession>
<comment type="caution">
    <text evidence="1">The sequence shown here is derived from an EMBL/GenBank/DDBJ whole genome shotgun (WGS) entry which is preliminary data.</text>
</comment>
<dbReference type="InterPro" id="IPR051200">
    <property type="entry name" value="Host-pathogen_enzymatic-act"/>
</dbReference>
<protein>
    <submittedName>
        <fullName evidence="1">Uncharacterized protein</fullName>
    </submittedName>
</protein>
<organism evidence="1 2">
    <name type="scientific">Pseudomonas syringae pv. coriandricola</name>
    <dbReference type="NCBI Taxonomy" id="264453"/>
    <lineage>
        <taxon>Bacteria</taxon>
        <taxon>Pseudomonadati</taxon>
        <taxon>Pseudomonadota</taxon>
        <taxon>Gammaproteobacteria</taxon>
        <taxon>Pseudomonadales</taxon>
        <taxon>Pseudomonadaceae</taxon>
        <taxon>Pseudomonas</taxon>
    </lineage>
</organism>
<gene>
    <name evidence="1" type="ORF">ALQ65_04932</name>
</gene>
<dbReference type="PANTHER" id="PTHR47197:SF3">
    <property type="entry name" value="DIHYDRO-HEME D1 DEHYDROGENASE"/>
    <property type="match status" value="1"/>
</dbReference>
<evidence type="ECO:0000313" key="2">
    <source>
        <dbReference type="Proteomes" id="UP000271468"/>
    </source>
</evidence>
<evidence type="ECO:0000313" key="1">
    <source>
        <dbReference type="EMBL" id="RMN13602.1"/>
    </source>
</evidence>
<dbReference type="InterPro" id="IPR011044">
    <property type="entry name" value="Quino_amine_DH_bsu"/>
</dbReference>
<dbReference type="EMBL" id="RBOV01000092">
    <property type="protein sequence ID" value="RMN13602.1"/>
    <property type="molecule type" value="Genomic_DNA"/>
</dbReference>
<dbReference type="Gene3D" id="2.130.10.10">
    <property type="entry name" value="YVTN repeat-like/Quinoprotein amine dehydrogenase"/>
    <property type="match status" value="2"/>
</dbReference>
<proteinExistence type="predicted"/>
<sequence>MVGKMQKKASQDVRALIHVADPVGAGVPLDIAWLTGIIPLGFVPGEIVISPDETTLYVAHESGREVSVVDIASASVVGAVKRAGAGAITLSPDGKRLYTIGQKKCYVVDTRLREVIRIIPAANVNRILCSPDGRFICLSFQDAPGGLIRVIETENYTVENDFDLGSLSMASLALAVSPDNRRVYATTLLDRQAPTDVLAIGTLDYLQHDIPGFADPRSMVISSAGDRLYVGGIDEVYVVDATTNRMFYREKIGAQGYPVKVIGITPDNRYVYAVYTCNYDVYRIDTVKGVTTCIAYFPSVGGSVLNKAGTYIYTTHADMSWISIYKL</sequence>
<dbReference type="PANTHER" id="PTHR47197">
    <property type="entry name" value="PROTEIN NIRF"/>
    <property type="match status" value="1"/>
</dbReference>
<dbReference type="InterPro" id="IPR015943">
    <property type="entry name" value="WD40/YVTN_repeat-like_dom_sf"/>
</dbReference>
<reference evidence="1 2" key="1">
    <citation type="submission" date="2018-08" db="EMBL/GenBank/DDBJ databases">
        <title>Recombination of ecologically and evolutionarily significant loci maintains genetic cohesion in the Pseudomonas syringae species complex.</title>
        <authorList>
            <person name="Dillon M."/>
            <person name="Thakur S."/>
            <person name="Almeida R.N.D."/>
            <person name="Weir B.S."/>
            <person name="Guttman D.S."/>
        </authorList>
    </citation>
    <scope>NUCLEOTIDE SEQUENCE [LARGE SCALE GENOMIC DNA]</scope>
    <source>
        <strain evidence="1 2">ICMP 12341</strain>
    </source>
</reference>
<dbReference type="AlphaFoldDB" id="A0A3M3JRR4"/>
<dbReference type="Proteomes" id="UP000271468">
    <property type="component" value="Unassembled WGS sequence"/>
</dbReference>
<dbReference type="SUPFAM" id="SSF50969">
    <property type="entry name" value="YVTN repeat-like/Quinoprotein amine dehydrogenase"/>
    <property type="match status" value="1"/>
</dbReference>
<name>A0A3M3JRR4_9PSED</name>